<comment type="subcellular location">
    <subcellularLocation>
        <location evidence="1">Membrane</location>
        <topology evidence="1">Multi-pass membrane protein</topology>
    </subcellularLocation>
</comment>
<dbReference type="AlphaFoldDB" id="A0A016XFX0"/>
<reference evidence="10 11" key="1">
    <citation type="submission" date="2014-02" db="EMBL/GenBank/DDBJ databases">
        <title>Draft Genome of Hylemonella gracilis isolated from the Niagara River.</title>
        <authorList>
            <person name="Pawlowski D.R."/>
            <person name="Koudelka G.B."/>
        </authorList>
    </citation>
    <scope>NUCLEOTIDE SEQUENCE [LARGE SCALE GENOMIC DNA]</scope>
    <source>
        <strain evidence="10 11">Niagara R</strain>
    </source>
</reference>
<evidence type="ECO:0000256" key="7">
    <source>
        <dbReference type="SAM" id="Phobius"/>
    </source>
</evidence>
<dbReference type="NCBIfam" id="TIGR01297">
    <property type="entry name" value="CDF"/>
    <property type="match status" value="1"/>
</dbReference>
<organism evidence="10 11">
    <name type="scientific">Hylemonella gracilis str. Niagara R</name>
    <dbReference type="NCBI Taxonomy" id="1458275"/>
    <lineage>
        <taxon>Bacteria</taxon>
        <taxon>Pseudomonadati</taxon>
        <taxon>Pseudomonadota</taxon>
        <taxon>Betaproteobacteria</taxon>
        <taxon>Burkholderiales</taxon>
        <taxon>Comamonadaceae</taxon>
        <taxon>Hylemonella</taxon>
    </lineage>
</organism>
<gene>
    <name evidence="10" type="ORF">AZ34_02610</name>
</gene>
<sequence length="308" mass="32930">MVRSDEEQKQALRSTWISVWVNLGLSLAQVWIGIVARSQALIADGLHSLSDLVSDVLVLVAARHAQDQADETHAYGHARFETAATLAIGLLLIGTGGGLLWSAAARLNALAHGEGPGAVAPMALLTALLTLAAKEVLFRYMRRVGERLHSAMLLANAWHARSDAVSSLVVAVGIAANLMGWHSMDTLAACVVGLMIIKTGWGFSAEAFRDLTDHALAPEEITRIAQTMRAVPGVRGLNHLRTRRMGDWAVIDVRVQVEPGMTVLEGNGIAEAVTTRVKAAHRVAECLVVVEPLPATGPVHSRERDPQA</sequence>
<dbReference type="InterPro" id="IPR027469">
    <property type="entry name" value="Cation_efflux_TMD_sf"/>
</dbReference>
<dbReference type="Gene3D" id="3.30.70.1350">
    <property type="entry name" value="Cation efflux protein, cytoplasmic domain"/>
    <property type="match status" value="1"/>
</dbReference>
<evidence type="ECO:0000256" key="4">
    <source>
        <dbReference type="ARBA" id="ARBA00022692"/>
    </source>
</evidence>
<dbReference type="InterPro" id="IPR002524">
    <property type="entry name" value="Cation_efflux"/>
</dbReference>
<dbReference type="eggNOG" id="COG0053">
    <property type="taxonomic scope" value="Bacteria"/>
</dbReference>
<dbReference type="SUPFAM" id="SSF160240">
    <property type="entry name" value="Cation efflux protein cytoplasmic domain-like"/>
    <property type="match status" value="1"/>
</dbReference>
<dbReference type="FunFam" id="1.20.1510.10:FF:000006">
    <property type="entry name" value="Divalent cation efflux transporter"/>
    <property type="match status" value="1"/>
</dbReference>
<evidence type="ECO:0000313" key="11">
    <source>
        <dbReference type="Proteomes" id="UP000023268"/>
    </source>
</evidence>
<dbReference type="Proteomes" id="UP000023268">
    <property type="component" value="Unassembled WGS sequence"/>
</dbReference>
<dbReference type="InterPro" id="IPR027470">
    <property type="entry name" value="Cation_efflux_CTD"/>
</dbReference>
<evidence type="ECO:0000256" key="2">
    <source>
        <dbReference type="ARBA" id="ARBA00008114"/>
    </source>
</evidence>
<dbReference type="InterPro" id="IPR058533">
    <property type="entry name" value="Cation_efflux_TM"/>
</dbReference>
<accession>A0A016XFX0</accession>
<feature type="transmembrane region" description="Helical" evidence="7">
    <location>
        <begin position="115"/>
        <end position="133"/>
    </location>
</feature>
<dbReference type="OrthoDB" id="9806522at2"/>
<dbReference type="PANTHER" id="PTHR43840:SF15">
    <property type="entry name" value="MITOCHONDRIAL METAL TRANSPORTER 1-RELATED"/>
    <property type="match status" value="1"/>
</dbReference>
<dbReference type="Pfam" id="PF01545">
    <property type="entry name" value="Cation_efflux"/>
    <property type="match status" value="1"/>
</dbReference>
<dbReference type="PANTHER" id="PTHR43840">
    <property type="entry name" value="MITOCHONDRIAL METAL TRANSPORTER 1-RELATED"/>
    <property type="match status" value="1"/>
</dbReference>
<dbReference type="GO" id="GO:0008324">
    <property type="term" value="F:monoatomic cation transmembrane transporter activity"/>
    <property type="evidence" value="ECO:0007669"/>
    <property type="project" value="InterPro"/>
</dbReference>
<protein>
    <submittedName>
        <fullName evidence="10">Cobalt transporter</fullName>
    </submittedName>
</protein>
<dbReference type="RefSeq" id="WP_051509472.1">
    <property type="nucleotide sequence ID" value="NZ_JEMG01000001.1"/>
</dbReference>
<dbReference type="GO" id="GO:0016020">
    <property type="term" value="C:membrane"/>
    <property type="evidence" value="ECO:0007669"/>
    <property type="project" value="UniProtKB-SubCell"/>
</dbReference>
<evidence type="ECO:0000313" key="10">
    <source>
        <dbReference type="EMBL" id="EYC50073.1"/>
    </source>
</evidence>
<dbReference type="Pfam" id="PF16916">
    <property type="entry name" value="ZT_dimer"/>
    <property type="match status" value="1"/>
</dbReference>
<keyword evidence="6 7" id="KW-0472">Membrane</keyword>
<dbReference type="EMBL" id="JEMG01000001">
    <property type="protein sequence ID" value="EYC50073.1"/>
    <property type="molecule type" value="Genomic_DNA"/>
</dbReference>
<feature type="domain" description="Cation efflux protein cytoplasmic" evidence="9">
    <location>
        <begin position="217"/>
        <end position="292"/>
    </location>
</feature>
<dbReference type="STRING" id="1458275.AZ34_02610"/>
<evidence type="ECO:0000256" key="6">
    <source>
        <dbReference type="ARBA" id="ARBA00023136"/>
    </source>
</evidence>
<dbReference type="InterPro" id="IPR036837">
    <property type="entry name" value="Cation_efflux_CTD_sf"/>
</dbReference>
<name>A0A016XFX0_9BURK</name>
<evidence type="ECO:0000256" key="5">
    <source>
        <dbReference type="ARBA" id="ARBA00022989"/>
    </source>
</evidence>
<evidence type="ECO:0000259" key="8">
    <source>
        <dbReference type="Pfam" id="PF01545"/>
    </source>
</evidence>
<dbReference type="Gene3D" id="1.20.1510.10">
    <property type="entry name" value="Cation efflux protein transmembrane domain"/>
    <property type="match status" value="1"/>
</dbReference>
<proteinExistence type="inferred from homology"/>
<evidence type="ECO:0000259" key="9">
    <source>
        <dbReference type="Pfam" id="PF16916"/>
    </source>
</evidence>
<feature type="transmembrane region" description="Helical" evidence="7">
    <location>
        <begin position="83"/>
        <end position="103"/>
    </location>
</feature>
<dbReference type="SUPFAM" id="SSF161111">
    <property type="entry name" value="Cation efflux protein transmembrane domain-like"/>
    <property type="match status" value="1"/>
</dbReference>
<keyword evidence="5 7" id="KW-1133">Transmembrane helix</keyword>
<keyword evidence="4 7" id="KW-0812">Transmembrane</keyword>
<evidence type="ECO:0000256" key="3">
    <source>
        <dbReference type="ARBA" id="ARBA00022448"/>
    </source>
</evidence>
<keyword evidence="3" id="KW-0813">Transport</keyword>
<comment type="similarity">
    <text evidence="2">Belongs to the cation diffusion facilitator (CDF) transporter (TC 2.A.4) family.</text>
</comment>
<comment type="caution">
    <text evidence="10">The sequence shown here is derived from an EMBL/GenBank/DDBJ whole genome shotgun (WGS) entry which is preliminary data.</text>
</comment>
<dbReference type="InterPro" id="IPR050291">
    <property type="entry name" value="CDF_Transporter"/>
</dbReference>
<evidence type="ECO:0000256" key="1">
    <source>
        <dbReference type="ARBA" id="ARBA00004141"/>
    </source>
</evidence>
<feature type="domain" description="Cation efflux protein transmembrane" evidence="8">
    <location>
        <begin position="16"/>
        <end position="211"/>
    </location>
</feature>